<dbReference type="SUPFAM" id="SSF81383">
    <property type="entry name" value="F-box domain"/>
    <property type="match status" value="1"/>
</dbReference>
<evidence type="ECO:0000256" key="1">
    <source>
        <dbReference type="ARBA" id="ARBA00008987"/>
    </source>
</evidence>
<evidence type="ECO:0000313" key="5">
    <source>
        <dbReference type="EMBL" id="CAI9761804.1"/>
    </source>
</evidence>
<reference evidence="5" key="1">
    <citation type="submission" date="2023-05" db="EMBL/GenBank/DDBJ databases">
        <authorList>
            <person name="Huff M."/>
        </authorList>
    </citation>
    <scope>NUCLEOTIDE SEQUENCE</scope>
</reference>
<gene>
    <name evidence="5" type="ORF">FPE_LOCUS9234</name>
</gene>
<evidence type="ECO:0000259" key="3">
    <source>
        <dbReference type="Pfam" id="PF00085"/>
    </source>
</evidence>
<keyword evidence="6" id="KW-1185">Reference proteome</keyword>
<feature type="domain" description="F-box" evidence="4">
    <location>
        <begin position="16"/>
        <end position="48"/>
    </location>
</feature>
<proteinExistence type="inferred from homology"/>
<dbReference type="EMBL" id="OU503040">
    <property type="protein sequence ID" value="CAI9761804.1"/>
    <property type="molecule type" value="Genomic_DNA"/>
</dbReference>
<accession>A0AAD1Z2S6</accession>
<protein>
    <recommendedName>
        <fullName evidence="7">Thioredoxin domain-containing protein</fullName>
    </recommendedName>
</protein>
<dbReference type="InterPro" id="IPR036047">
    <property type="entry name" value="F-box-like_dom_sf"/>
</dbReference>
<dbReference type="PANTHER" id="PTHR43601">
    <property type="entry name" value="THIOREDOXIN, MITOCHONDRIAL"/>
    <property type="match status" value="1"/>
</dbReference>
<dbReference type="Pfam" id="PF00646">
    <property type="entry name" value="F-box"/>
    <property type="match status" value="1"/>
</dbReference>
<dbReference type="InterPro" id="IPR001810">
    <property type="entry name" value="F-box_dom"/>
</dbReference>
<evidence type="ECO:0000259" key="4">
    <source>
        <dbReference type="Pfam" id="PF00646"/>
    </source>
</evidence>
<dbReference type="GO" id="GO:0009507">
    <property type="term" value="C:chloroplast"/>
    <property type="evidence" value="ECO:0007669"/>
    <property type="project" value="TreeGrafter"/>
</dbReference>
<dbReference type="Gene3D" id="3.40.30.10">
    <property type="entry name" value="Glutaredoxin"/>
    <property type="match status" value="1"/>
</dbReference>
<comment type="similarity">
    <text evidence="1">Belongs to the thioredoxin family.</text>
</comment>
<evidence type="ECO:0000256" key="2">
    <source>
        <dbReference type="ARBA" id="ARBA00023284"/>
    </source>
</evidence>
<sequence>MASSSDQSPLLLGMNLLPSALIATIMTKLGICSIQSLASTCKTFCSCAAHTLSFVPTFHLFDIAALMDLLRPLLPSNPILEEPKELVDSLLNAGDRLFIIDFYSPGCGGCKALHPKICQLAEANPGCNFS</sequence>
<name>A0AAD1Z2S6_9LAMI</name>
<dbReference type="InterPro" id="IPR013766">
    <property type="entry name" value="Thioredoxin_domain"/>
</dbReference>
<dbReference type="GO" id="GO:0045454">
    <property type="term" value="P:cell redox homeostasis"/>
    <property type="evidence" value="ECO:0007669"/>
    <property type="project" value="TreeGrafter"/>
</dbReference>
<feature type="domain" description="Thioredoxin" evidence="3">
    <location>
        <begin position="88"/>
        <end position="123"/>
    </location>
</feature>
<dbReference type="CDD" id="cd02947">
    <property type="entry name" value="TRX_family"/>
    <property type="match status" value="1"/>
</dbReference>
<dbReference type="AlphaFoldDB" id="A0AAD1Z2S6"/>
<organism evidence="5 6">
    <name type="scientific">Fraxinus pennsylvanica</name>
    <dbReference type="NCBI Taxonomy" id="56036"/>
    <lineage>
        <taxon>Eukaryota</taxon>
        <taxon>Viridiplantae</taxon>
        <taxon>Streptophyta</taxon>
        <taxon>Embryophyta</taxon>
        <taxon>Tracheophyta</taxon>
        <taxon>Spermatophyta</taxon>
        <taxon>Magnoliopsida</taxon>
        <taxon>eudicotyledons</taxon>
        <taxon>Gunneridae</taxon>
        <taxon>Pentapetalae</taxon>
        <taxon>asterids</taxon>
        <taxon>lamiids</taxon>
        <taxon>Lamiales</taxon>
        <taxon>Oleaceae</taxon>
        <taxon>Oleeae</taxon>
        <taxon>Fraxinus</taxon>
    </lineage>
</organism>
<dbReference type="InterPro" id="IPR036249">
    <property type="entry name" value="Thioredoxin-like_sf"/>
</dbReference>
<evidence type="ECO:0008006" key="7">
    <source>
        <dbReference type="Google" id="ProtNLM"/>
    </source>
</evidence>
<dbReference type="PANTHER" id="PTHR43601:SF17">
    <property type="entry name" value="THIOREDOXIN-LIKE 1-2, CHLOROPLASTIC"/>
    <property type="match status" value="1"/>
</dbReference>
<dbReference type="Proteomes" id="UP000834106">
    <property type="component" value="Chromosome 5"/>
</dbReference>
<dbReference type="SUPFAM" id="SSF52833">
    <property type="entry name" value="Thioredoxin-like"/>
    <property type="match status" value="1"/>
</dbReference>
<dbReference type="Pfam" id="PF00085">
    <property type="entry name" value="Thioredoxin"/>
    <property type="match status" value="1"/>
</dbReference>
<keyword evidence="2" id="KW-0676">Redox-active center</keyword>
<evidence type="ECO:0000313" key="6">
    <source>
        <dbReference type="Proteomes" id="UP000834106"/>
    </source>
</evidence>